<name>A0A550I6D7_9FLAO</name>
<dbReference type="Proteomes" id="UP000315131">
    <property type="component" value="Unassembled WGS sequence"/>
</dbReference>
<dbReference type="OrthoDB" id="1652165at2"/>
<organism evidence="2 3">
    <name type="scientific">Christiangramia sabulilitoris</name>
    <dbReference type="NCBI Taxonomy" id="2583991"/>
    <lineage>
        <taxon>Bacteria</taxon>
        <taxon>Pseudomonadati</taxon>
        <taxon>Bacteroidota</taxon>
        <taxon>Flavobacteriia</taxon>
        <taxon>Flavobacteriales</taxon>
        <taxon>Flavobacteriaceae</taxon>
        <taxon>Christiangramia</taxon>
    </lineage>
</organism>
<evidence type="ECO:0000313" key="3">
    <source>
        <dbReference type="Proteomes" id="UP000315131"/>
    </source>
</evidence>
<dbReference type="Pfam" id="PF13585">
    <property type="entry name" value="CHU_C"/>
    <property type="match status" value="1"/>
</dbReference>
<dbReference type="EMBL" id="VHSF01000001">
    <property type="protein sequence ID" value="TRO66536.1"/>
    <property type="molecule type" value="Genomic_DNA"/>
</dbReference>
<reference evidence="2 3" key="1">
    <citation type="submission" date="2019-06" db="EMBL/GenBank/DDBJ databases">
        <title>Gramella sabulilitoris sp. nov., isolated from a marine sand.</title>
        <authorList>
            <person name="Yoon J.-H."/>
        </authorList>
    </citation>
    <scope>NUCLEOTIDE SEQUENCE [LARGE SCALE GENOMIC DNA]</scope>
    <source>
        <strain evidence="2 3">HSMS-1</strain>
    </source>
</reference>
<sequence length="639" mass="70865">MGQHLSVRTAKRSFSLKYILAFIFFFFLQNSFAQLGFCSGSKGDPIFHENFGGGSGTGSPLSPEITNYTYVTGDPQDGEYTISDDIGNEITSWHQGFPDTNISGGRALVVNADFTAGRFYRKEITGLCESTTYEFSAFLMNVYDPDSNDCEAGGIPNNVRFEIWDETDTNLIKAGDTPNINATSNPEWNQFALTFRSEPGQESVILKMFNNGEGGCGNDLAIDDIIFRSCGDLTTVSSDGQSGDDFYLCQADTPIRLTLVANADSSVYQQQFYQWQISLNGEDWGDIPGANSNIYQTAQINEPVFYRIKVAEDIINLNSNVCSSASDAFHVQIIQTPEPPLSEGNVFACQNEPAPALKVTAESNLLINWYDAETGGNLLAENTNTFFPVSPGVYYAEAIDPIYECGASQRTAVRFTRSNLPELEDEVIKICPESTLTLSAGISGYDYEWTGGETTESININLPGIYSVKVISPEGCFTSKEFTVNPTEIAEIQEVKSVGEDVVIYPVDQGDFLYSLDGNNFQTSPIFESVEAGIYTGYIRDTEGCSIVSLRFAHIVIPRMITPNNDGYNDRFELRGLEFFDRSEIRIFDRYGKLLIQDNGANFTWDGVYNGRDLPADDYWYYISIDGMENKTGHFSLLR</sequence>
<dbReference type="InterPro" id="IPR044023">
    <property type="entry name" value="Ig_7"/>
</dbReference>
<evidence type="ECO:0000313" key="2">
    <source>
        <dbReference type="EMBL" id="TRO66536.1"/>
    </source>
</evidence>
<gene>
    <name evidence="2" type="ORF">FGM01_01245</name>
</gene>
<proteinExistence type="predicted"/>
<feature type="domain" description="Ig-like" evidence="1">
    <location>
        <begin position="337"/>
        <end position="415"/>
    </location>
</feature>
<comment type="caution">
    <text evidence="2">The sequence shown here is derived from an EMBL/GenBank/DDBJ whole genome shotgun (WGS) entry which is preliminary data.</text>
</comment>
<dbReference type="Pfam" id="PF19081">
    <property type="entry name" value="Ig_7"/>
    <property type="match status" value="1"/>
</dbReference>
<protein>
    <submittedName>
        <fullName evidence="2">T9SS type B sorting domain-containing protein</fullName>
    </submittedName>
</protein>
<keyword evidence="3" id="KW-1185">Reference proteome</keyword>
<dbReference type="NCBIfam" id="TIGR04131">
    <property type="entry name" value="Bac_Flav_CTERM"/>
    <property type="match status" value="1"/>
</dbReference>
<dbReference type="InterPro" id="IPR026341">
    <property type="entry name" value="T9SS_type_B"/>
</dbReference>
<dbReference type="AlphaFoldDB" id="A0A550I6D7"/>
<evidence type="ECO:0000259" key="1">
    <source>
        <dbReference type="Pfam" id="PF19081"/>
    </source>
</evidence>
<accession>A0A550I6D7</accession>
<dbReference type="Gene3D" id="2.60.120.260">
    <property type="entry name" value="Galactose-binding domain-like"/>
    <property type="match status" value="1"/>
</dbReference>